<dbReference type="Proteomes" id="UP000185547">
    <property type="component" value="Unassembled WGS sequence"/>
</dbReference>
<dbReference type="InterPro" id="IPR009057">
    <property type="entry name" value="Homeodomain-like_sf"/>
</dbReference>
<dbReference type="InterPro" id="IPR041474">
    <property type="entry name" value="NicS_C"/>
</dbReference>
<evidence type="ECO:0000259" key="3">
    <source>
        <dbReference type="PROSITE" id="PS50977"/>
    </source>
</evidence>
<dbReference type="InterPro" id="IPR036271">
    <property type="entry name" value="Tet_transcr_reg_TetR-rel_C_sf"/>
</dbReference>
<organism evidence="4 5">
    <name type="scientific">Corynebacterium afermentans</name>
    <dbReference type="NCBI Taxonomy" id="38286"/>
    <lineage>
        <taxon>Bacteria</taxon>
        <taxon>Bacillati</taxon>
        <taxon>Actinomycetota</taxon>
        <taxon>Actinomycetes</taxon>
        <taxon>Mycobacteriales</taxon>
        <taxon>Corynebacteriaceae</taxon>
        <taxon>Corynebacterium</taxon>
    </lineage>
</organism>
<dbReference type="Pfam" id="PF17938">
    <property type="entry name" value="TetR_C_29"/>
    <property type="match status" value="1"/>
</dbReference>
<sequence>MCVDSQITYPRPGRNFTAIRPRVGIWCTIEGYFKRKGTDVTDGADATSPDSVVHAALAAFARKGYTGAKVEALAKKTGMTKRMIHYHFGDKHGLYAAALRLALDQLAPPENILNRSHAVPVEGMRRFVDALYHAFLHNPDAVRLILRENLDPAVAAEDASALAGVRDVTLHAERLLLAGQDAGAFRPGITAVDLLTLISSLCLYRVGNAATAKHVFGVDVESRRNIDGMRRMVIDTVLAFLTSNISYSGYESYLEATPAPTEDADPDELFDIYGDEGRIV</sequence>
<dbReference type="PROSITE" id="PS50977">
    <property type="entry name" value="HTH_TETR_2"/>
    <property type="match status" value="1"/>
</dbReference>
<dbReference type="PANTHER" id="PTHR30328">
    <property type="entry name" value="TRANSCRIPTIONAL REPRESSOR"/>
    <property type="match status" value="1"/>
</dbReference>
<gene>
    <name evidence="4" type="ORF">SAMN05421802_11066</name>
</gene>
<evidence type="ECO:0000313" key="4">
    <source>
        <dbReference type="EMBL" id="SIQ29668.1"/>
    </source>
</evidence>
<dbReference type="InterPro" id="IPR001647">
    <property type="entry name" value="HTH_TetR"/>
</dbReference>
<dbReference type="GO" id="GO:0003677">
    <property type="term" value="F:DNA binding"/>
    <property type="evidence" value="ECO:0007669"/>
    <property type="project" value="UniProtKB-UniRule"/>
</dbReference>
<proteinExistence type="predicted"/>
<keyword evidence="1 2" id="KW-0238">DNA-binding</keyword>
<reference evidence="4 5" key="1">
    <citation type="submission" date="2017-01" db="EMBL/GenBank/DDBJ databases">
        <authorList>
            <person name="Varghese N."/>
            <person name="Submissions S."/>
        </authorList>
    </citation>
    <scope>NUCLEOTIDE SEQUENCE [LARGE SCALE GENOMIC DNA]</scope>
    <source>
        <strain evidence="4 5">DSM 44280</strain>
    </source>
</reference>
<dbReference type="GO" id="GO:0006355">
    <property type="term" value="P:regulation of DNA-templated transcription"/>
    <property type="evidence" value="ECO:0007669"/>
    <property type="project" value="UniProtKB-ARBA"/>
</dbReference>
<dbReference type="PRINTS" id="PR00455">
    <property type="entry name" value="HTHTETR"/>
</dbReference>
<keyword evidence="5" id="KW-1185">Reference proteome</keyword>
<accession>A0A9X8WI29</accession>
<evidence type="ECO:0000256" key="1">
    <source>
        <dbReference type="ARBA" id="ARBA00023125"/>
    </source>
</evidence>
<evidence type="ECO:0000256" key="2">
    <source>
        <dbReference type="PROSITE-ProRule" id="PRU00335"/>
    </source>
</evidence>
<dbReference type="SUPFAM" id="SSF46689">
    <property type="entry name" value="Homeodomain-like"/>
    <property type="match status" value="1"/>
</dbReference>
<dbReference type="AlphaFoldDB" id="A0A9X8WI29"/>
<protein>
    <submittedName>
        <fullName evidence="4">Transcriptional regulator, TetR family</fullName>
    </submittedName>
</protein>
<feature type="DNA-binding region" description="H-T-H motif" evidence="2">
    <location>
        <begin position="69"/>
        <end position="88"/>
    </location>
</feature>
<comment type="caution">
    <text evidence="4">The sequence shown here is derived from an EMBL/GenBank/DDBJ whole genome shotgun (WGS) entry which is preliminary data.</text>
</comment>
<dbReference type="SUPFAM" id="SSF48498">
    <property type="entry name" value="Tetracyclin repressor-like, C-terminal domain"/>
    <property type="match status" value="1"/>
</dbReference>
<evidence type="ECO:0000313" key="5">
    <source>
        <dbReference type="Proteomes" id="UP000185547"/>
    </source>
</evidence>
<feature type="domain" description="HTH tetR-type" evidence="3">
    <location>
        <begin position="46"/>
        <end position="106"/>
    </location>
</feature>
<dbReference type="PANTHER" id="PTHR30328:SF54">
    <property type="entry name" value="HTH-TYPE TRANSCRIPTIONAL REPRESSOR SCO4008"/>
    <property type="match status" value="1"/>
</dbReference>
<name>A0A9X8WI29_9CORY</name>
<dbReference type="InterPro" id="IPR050109">
    <property type="entry name" value="HTH-type_TetR-like_transc_reg"/>
</dbReference>
<dbReference type="Pfam" id="PF00440">
    <property type="entry name" value="TetR_N"/>
    <property type="match status" value="1"/>
</dbReference>
<dbReference type="EMBL" id="FTMH01000010">
    <property type="protein sequence ID" value="SIQ29668.1"/>
    <property type="molecule type" value="Genomic_DNA"/>
</dbReference>
<dbReference type="Gene3D" id="1.10.357.10">
    <property type="entry name" value="Tetracycline Repressor, domain 2"/>
    <property type="match status" value="1"/>
</dbReference>